<comment type="caution">
    <text evidence="8">The sequence shown here is derived from an EMBL/GenBank/DDBJ whole genome shotgun (WGS) entry which is preliminary data.</text>
</comment>
<dbReference type="EMBL" id="VDFM01000007">
    <property type="protein sequence ID" value="MQS52689.1"/>
    <property type="molecule type" value="Genomic_DNA"/>
</dbReference>
<dbReference type="GO" id="GO:0004222">
    <property type="term" value="F:metalloendopeptidase activity"/>
    <property type="evidence" value="ECO:0007669"/>
    <property type="project" value="InterPro"/>
</dbReference>
<reference evidence="8 9" key="1">
    <citation type="journal article" date="2019" name="Syst. Appl. Microbiol.">
        <title>Polyphasic characterization of two novel Lactobacillus spp. isolated from blown salami packages: Description of Lactobacillus halodurans sp. nov. and Lactobacillus salsicarnum sp. nov.</title>
        <authorList>
            <person name="Schuster J.A."/>
            <person name="Klingl A."/>
            <person name="Vogel R.F."/>
            <person name="Ehrmann M.A."/>
        </authorList>
    </citation>
    <scope>NUCLEOTIDE SEQUENCE [LARGE SCALE GENOMIC DNA]</scope>
    <source>
        <strain evidence="8 9">TMW 1.2118</strain>
    </source>
</reference>
<keyword evidence="3" id="KW-0378">Hydrolase</keyword>
<evidence type="ECO:0000256" key="1">
    <source>
        <dbReference type="ARBA" id="ARBA00022670"/>
    </source>
</evidence>
<dbReference type="Gene3D" id="3.40.390.10">
    <property type="entry name" value="Collagenase (Catalytic Domain)"/>
    <property type="match status" value="1"/>
</dbReference>
<dbReference type="PANTHER" id="PTHR10201:SF323">
    <property type="entry name" value="MATRIX METALLOPROTEINASE-21"/>
    <property type="match status" value="1"/>
</dbReference>
<keyword evidence="1 8" id="KW-0645">Protease</keyword>
<organism evidence="8 9">
    <name type="scientific">Companilactobacillus mishanensis</name>
    <dbReference type="NCBI Taxonomy" id="2486008"/>
    <lineage>
        <taxon>Bacteria</taxon>
        <taxon>Bacillati</taxon>
        <taxon>Bacillota</taxon>
        <taxon>Bacilli</taxon>
        <taxon>Lactobacillales</taxon>
        <taxon>Lactobacillaceae</taxon>
        <taxon>Companilactobacillus</taxon>
    </lineage>
</organism>
<dbReference type="InterPro" id="IPR006026">
    <property type="entry name" value="Peptidase_Metallo"/>
</dbReference>
<evidence type="ECO:0000256" key="6">
    <source>
        <dbReference type="SAM" id="Phobius"/>
    </source>
</evidence>
<dbReference type="Proteomes" id="UP000380386">
    <property type="component" value="Unassembled WGS sequence"/>
</dbReference>
<keyword evidence="2" id="KW-0479">Metal-binding</keyword>
<dbReference type="InterPro" id="IPR024079">
    <property type="entry name" value="MetalloPept_cat_dom_sf"/>
</dbReference>
<evidence type="ECO:0000256" key="5">
    <source>
        <dbReference type="ARBA" id="ARBA00023049"/>
    </source>
</evidence>
<proteinExistence type="predicted"/>
<keyword evidence="6" id="KW-0472">Membrane</keyword>
<evidence type="ECO:0000313" key="9">
    <source>
        <dbReference type="Proteomes" id="UP000380386"/>
    </source>
</evidence>
<keyword evidence="5 8" id="KW-0482">Metalloprotease</keyword>
<feature type="domain" description="Peptidase metallopeptidase" evidence="7">
    <location>
        <begin position="85"/>
        <end position="237"/>
    </location>
</feature>
<dbReference type="GO" id="GO:0008270">
    <property type="term" value="F:zinc ion binding"/>
    <property type="evidence" value="ECO:0007669"/>
    <property type="project" value="InterPro"/>
</dbReference>
<accession>A0A5P0ZI12</accession>
<name>A0A5P0ZI12_9LACO</name>
<evidence type="ECO:0000259" key="7">
    <source>
        <dbReference type="SMART" id="SM00235"/>
    </source>
</evidence>
<dbReference type="RefSeq" id="WP_153383212.1">
    <property type="nucleotide sequence ID" value="NZ_VDFM01000007.1"/>
</dbReference>
<dbReference type="SMART" id="SM00235">
    <property type="entry name" value="ZnMc"/>
    <property type="match status" value="1"/>
</dbReference>
<feature type="transmembrane region" description="Helical" evidence="6">
    <location>
        <begin position="7"/>
        <end position="27"/>
    </location>
</feature>
<sequence length="240" mass="26524">MRYLRRLFLGVVIVLAIIELVTFTKWMPNGNQSTGKFGAIETAISEKVSKVFPNSIAGDVTAVNNQQKLSKQKKEQQSSINSTTPIESIVKGVPLSNTYYYHFEEGIPESVKQVFLEAVYTYNQTGIVKLIAGTGKSSDNSVTFSIYYSTEPDEYTKTKELGKGGPHIYRTAISSYNHGKASINLSYQDDSISQSVATHELGHALGLGHSQDKQSVMYPMDEGMTALNENDINTLEAIYE</sequence>
<evidence type="ECO:0000313" key="8">
    <source>
        <dbReference type="EMBL" id="MQS52689.1"/>
    </source>
</evidence>
<dbReference type="InterPro" id="IPR001818">
    <property type="entry name" value="Pept_M10_metallopeptidase"/>
</dbReference>
<dbReference type="Pfam" id="PF00413">
    <property type="entry name" value="Peptidase_M10"/>
    <property type="match status" value="1"/>
</dbReference>
<dbReference type="GO" id="GO:0006508">
    <property type="term" value="P:proteolysis"/>
    <property type="evidence" value="ECO:0007669"/>
    <property type="project" value="UniProtKB-KW"/>
</dbReference>
<keyword evidence="4" id="KW-0862">Zinc</keyword>
<dbReference type="SUPFAM" id="SSF55486">
    <property type="entry name" value="Metalloproteases ('zincins'), catalytic domain"/>
    <property type="match status" value="1"/>
</dbReference>
<dbReference type="GO" id="GO:0031012">
    <property type="term" value="C:extracellular matrix"/>
    <property type="evidence" value="ECO:0007669"/>
    <property type="project" value="InterPro"/>
</dbReference>
<keyword evidence="6" id="KW-0812">Transmembrane</keyword>
<protein>
    <submittedName>
        <fullName evidence="8">Matrixin family metalloprotease</fullName>
    </submittedName>
</protein>
<evidence type="ECO:0000256" key="2">
    <source>
        <dbReference type="ARBA" id="ARBA00022723"/>
    </source>
</evidence>
<evidence type="ECO:0000256" key="3">
    <source>
        <dbReference type="ARBA" id="ARBA00022801"/>
    </source>
</evidence>
<gene>
    <name evidence="8" type="ORF">FHL02_06605</name>
</gene>
<evidence type="ECO:0000256" key="4">
    <source>
        <dbReference type="ARBA" id="ARBA00022833"/>
    </source>
</evidence>
<dbReference type="AlphaFoldDB" id="A0A5P0ZI12"/>
<dbReference type="OrthoDB" id="2148705at2"/>
<dbReference type="PANTHER" id="PTHR10201">
    <property type="entry name" value="MATRIX METALLOPROTEINASE"/>
    <property type="match status" value="1"/>
</dbReference>
<keyword evidence="6" id="KW-1133">Transmembrane helix</keyword>